<accession>A0A7Y4LA89</accession>
<comment type="caution">
    <text evidence="2">The sequence shown here is derived from an EMBL/GenBank/DDBJ whole genome shotgun (WGS) entry which is preliminary data.</text>
</comment>
<gene>
    <name evidence="2" type="ORF">HKX40_07020</name>
</gene>
<name>A0A7Y4LA89_9BURK</name>
<dbReference type="AlphaFoldDB" id="A0A7Y4LA89"/>
<sequence>MKSTHKLFILIVIIAIVAVIAWKVLGTKETSSVSQANATDTSPFSPEKLCLPASQIVATLLDMHTNHQTLDQAITYLHDKASLSSQALEIFSQYATELWKEPVDKFNKKEQVSLFYTACLSMVQQSLQEKASHQAGQTSNVPAQ</sequence>
<feature type="transmembrane region" description="Helical" evidence="1">
    <location>
        <begin position="7"/>
        <end position="25"/>
    </location>
</feature>
<evidence type="ECO:0000313" key="2">
    <source>
        <dbReference type="EMBL" id="NOL49885.1"/>
    </source>
</evidence>
<dbReference type="EMBL" id="JABGBO010000006">
    <property type="protein sequence ID" value="NOL49885.1"/>
    <property type="molecule type" value="Genomic_DNA"/>
</dbReference>
<dbReference type="RefSeq" id="WP_171588852.1">
    <property type="nucleotide sequence ID" value="NZ_JABGBO010000006.1"/>
</dbReference>
<organism evidence="2 3">
    <name type="scientific">Pelistega europaea</name>
    <dbReference type="NCBI Taxonomy" id="106147"/>
    <lineage>
        <taxon>Bacteria</taxon>
        <taxon>Pseudomonadati</taxon>
        <taxon>Pseudomonadota</taxon>
        <taxon>Betaproteobacteria</taxon>
        <taxon>Burkholderiales</taxon>
        <taxon>Alcaligenaceae</taxon>
        <taxon>Pelistega</taxon>
    </lineage>
</organism>
<dbReference type="Proteomes" id="UP000541421">
    <property type="component" value="Unassembled WGS sequence"/>
</dbReference>
<reference evidence="2 3" key="1">
    <citation type="submission" date="2020-05" db="EMBL/GenBank/DDBJ databases">
        <authorList>
            <person name="Niu N."/>
        </authorList>
    </citation>
    <scope>NUCLEOTIDE SEQUENCE [LARGE SCALE GENOMIC DNA]</scope>
    <source>
        <strain evidence="2 3">LMG10982</strain>
    </source>
</reference>
<evidence type="ECO:0000256" key="1">
    <source>
        <dbReference type="SAM" id="Phobius"/>
    </source>
</evidence>
<protein>
    <submittedName>
        <fullName evidence="2">Uncharacterized protein</fullName>
    </submittedName>
</protein>
<evidence type="ECO:0000313" key="3">
    <source>
        <dbReference type="Proteomes" id="UP000541421"/>
    </source>
</evidence>
<keyword evidence="1" id="KW-1133">Transmembrane helix</keyword>
<keyword evidence="3" id="KW-1185">Reference proteome</keyword>
<keyword evidence="1" id="KW-0472">Membrane</keyword>
<keyword evidence="1" id="KW-0812">Transmembrane</keyword>
<proteinExistence type="predicted"/>